<reference evidence="2 3" key="1">
    <citation type="journal article" date="2012" name="Science">
        <title>The Paleozoic origin of enzymatic lignin decomposition reconstructed from 31 fungal genomes.</title>
        <authorList>
            <person name="Floudas D."/>
            <person name="Binder M."/>
            <person name="Riley R."/>
            <person name="Barry K."/>
            <person name="Blanchette R.A."/>
            <person name="Henrissat B."/>
            <person name="Martinez A.T."/>
            <person name="Otillar R."/>
            <person name="Spatafora J.W."/>
            <person name="Yadav J.S."/>
            <person name="Aerts A."/>
            <person name="Benoit I."/>
            <person name="Boyd A."/>
            <person name="Carlson A."/>
            <person name="Copeland A."/>
            <person name="Coutinho P.M."/>
            <person name="de Vries R.P."/>
            <person name="Ferreira P."/>
            <person name="Findley K."/>
            <person name="Foster B."/>
            <person name="Gaskell J."/>
            <person name="Glotzer D."/>
            <person name="Gorecki P."/>
            <person name="Heitman J."/>
            <person name="Hesse C."/>
            <person name="Hori C."/>
            <person name="Igarashi K."/>
            <person name="Jurgens J.A."/>
            <person name="Kallen N."/>
            <person name="Kersten P."/>
            <person name="Kohler A."/>
            <person name="Kuees U."/>
            <person name="Kumar T.K.A."/>
            <person name="Kuo A."/>
            <person name="LaButti K."/>
            <person name="Larrondo L.F."/>
            <person name="Lindquist E."/>
            <person name="Ling A."/>
            <person name="Lombard V."/>
            <person name="Lucas S."/>
            <person name="Lundell T."/>
            <person name="Martin R."/>
            <person name="McLaughlin D.J."/>
            <person name="Morgenstern I."/>
            <person name="Morin E."/>
            <person name="Murat C."/>
            <person name="Nagy L.G."/>
            <person name="Nolan M."/>
            <person name="Ohm R.A."/>
            <person name="Patyshakuliyeva A."/>
            <person name="Rokas A."/>
            <person name="Ruiz-Duenas F.J."/>
            <person name="Sabat G."/>
            <person name="Salamov A."/>
            <person name="Samejima M."/>
            <person name="Schmutz J."/>
            <person name="Slot J.C."/>
            <person name="St John F."/>
            <person name="Stenlid J."/>
            <person name="Sun H."/>
            <person name="Sun S."/>
            <person name="Syed K."/>
            <person name="Tsang A."/>
            <person name="Wiebenga A."/>
            <person name="Young D."/>
            <person name="Pisabarro A."/>
            <person name="Eastwood D.C."/>
            <person name="Martin F."/>
            <person name="Cullen D."/>
            <person name="Grigoriev I.V."/>
            <person name="Hibbett D.S."/>
        </authorList>
    </citation>
    <scope>NUCLEOTIDE SEQUENCE [LARGE SCALE GENOMIC DNA]</scope>
    <source>
        <strain evidence="2 3">ATCC 11539</strain>
    </source>
</reference>
<proteinExistence type="predicted"/>
<gene>
    <name evidence="2" type="ORF">GLOTRDRAFT_39174</name>
</gene>
<dbReference type="PANTHER" id="PTHR40788:SF1">
    <property type="entry name" value="IPA PROTEIN"/>
    <property type="match status" value="1"/>
</dbReference>
<feature type="compositionally biased region" description="Basic and acidic residues" evidence="1">
    <location>
        <begin position="715"/>
        <end position="737"/>
    </location>
</feature>
<feature type="region of interest" description="Disordered" evidence="1">
    <location>
        <begin position="424"/>
        <end position="542"/>
    </location>
</feature>
<feature type="compositionally biased region" description="Polar residues" evidence="1">
    <location>
        <begin position="650"/>
        <end position="714"/>
    </location>
</feature>
<evidence type="ECO:0000313" key="2">
    <source>
        <dbReference type="EMBL" id="EPQ57181.1"/>
    </source>
</evidence>
<accession>S7QB68</accession>
<protein>
    <submittedName>
        <fullName evidence="2">Uncharacterized protein</fullName>
    </submittedName>
</protein>
<evidence type="ECO:0000313" key="3">
    <source>
        <dbReference type="Proteomes" id="UP000030669"/>
    </source>
</evidence>
<dbReference type="eggNOG" id="ENOG502SGKN">
    <property type="taxonomic scope" value="Eukaryota"/>
</dbReference>
<dbReference type="PANTHER" id="PTHR40788">
    <property type="entry name" value="CLR5 DOMAIN-CONTAINING PROTEIN-RELATED"/>
    <property type="match status" value="1"/>
</dbReference>
<dbReference type="RefSeq" id="XP_007863989.1">
    <property type="nucleotide sequence ID" value="XM_007865798.1"/>
</dbReference>
<sequence>MASKGKPAKPPITESKSRELVPVGPRHVSSRYQGKRTENGEKPTTARALVLRNGKFGSMGTGELVLANKISGREKLDLLGDDLLEKRVEMAKKALGPPFRLERCLRIAHAQFNAALDEINTLQDYECFYPEIVAEVQSRTPPRKSNPLQNPNYVASIVATRIHNSYMAAAAWKLVRDTLHNLDEEGLRDNTARSQIRRDERLKQLYLVLYDLVNELVNVYHAKFSIYVMAAPHYARYFKPVPNSDPDDPEMMFDWQELRTVYKSFLDSIIIELCLPQSRYPKQVLYSILHDAVDESPREAKRFPQAVWDAVGDLAMAVELQDIIEGPLLGLDSTQLKNTPRNMPEEYENWVDAQLFSDKAAKDLSIKSYVFPLERTKTKQGLEMLWKTINTNYKAVSGKDIDDLWDLTEDKQRTPQWHSFYMPSLREEDEISGGPSGSGVKGGKTSKKAPLAITAGPGDESDTSMPSLQSVSDSSEEESEDEYEYDTEDDEDDYETDDEDEEYDTEEEEQARDLLREAMDYALQDPDYLNPKSPHAEADLNVDDEVKGNPFIKLLGRLFSADPNIKTKTRTQPRKPFFGGQKPSPAFEDDEEVPPLEPIAPSARNGTTQAQPPRGRGVTVEEVQDEEHVSHEAKKKKKKPKKKKKKSAATAATDQTTESPVPVGSSPSANGPQSPTSVPRPSSVNTSSTYLPYMSTASLPTAQSARSYLQSEGLDSSKTKIKSRPDHASSFYKEKKGLLSRFGRRKKGEDEEDAEPVKKGSKHSWFVRLGKKSKDLMHQLLGTAEDEKKGQAPMKWEHFLKVMREMGFEYDPSTAGSSVRFDPPDPSDPPITFHKPHPDPTIHPVMLKEFAKKLKRTYGWTEEDFYKAL</sequence>
<dbReference type="GeneID" id="19305881"/>
<keyword evidence="3" id="KW-1185">Reference proteome</keyword>
<dbReference type="Proteomes" id="UP000030669">
    <property type="component" value="Unassembled WGS sequence"/>
</dbReference>
<dbReference type="InterPro" id="IPR012933">
    <property type="entry name" value="HicA_mRNA_interferase"/>
</dbReference>
<dbReference type="GO" id="GO:0003729">
    <property type="term" value="F:mRNA binding"/>
    <property type="evidence" value="ECO:0007669"/>
    <property type="project" value="InterPro"/>
</dbReference>
<feature type="region of interest" description="Disordered" evidence="1">
    <location>
        <begin position="562"/>
        <end position="761"/>
    </location>
</feature>
<dbReference type="HOGENOM" id="CLU_017200_0_0_1"/>
<feature type="region of interest" description="Disordered" evidence="1">
    <location>
        <begin position="813"/>
        <end position="840"/>
    </location>
</feature>
<dbReference type="Pfam" id="PF07927">
    <property type="entry name" value="HicA_toxin"/>
    <property type="match status" value="1"/>
</dbReference>
<dbReference type="KEGG" id="gtr:GLOTRDRAFT_39174"/>
<feature type="compositionally biased region" description="Acidic residues" evidence="1">
    <location>
        <begin position="474"/>
        <end position="510"/>
    </location>
</feature>
<organism evidence="2 3">
    <name type="scientific">Gloeophyllum trabeum (strain ATCC 11539 / FP-39264 / Madison 617)</name>
    <name type="common">Brown rot fungus</name>
    <dbReference type="NCBI Taxonomy" id="670483"/>
    <lineage>
        <taxon>Eukaryota</taxon>
        <taxon>Fungi</taxon>
        <taxon>Dikarya</taxon>
        <taxon>Basidiomycota</taxon>
        <taxon>Agaricomycotina</taxon>
        <taxon>Agaricomycetes</taxon>
        <taxon>Gloeophyllales</taxon>
        <taxon>Gloeophyllaceae</taxon>
        <taxon>Gloeophyllum</taxon>
    </lineage>
</organism>
<dbReference type="OrthoDB" id="2922289at2759"/>
<dbReference type="OMA" id="WVDAQIF"/>
<evidence type="ECO:0000256" key="1">
    <source>
        <dbReference type="SAM" id="MobiDB-lite"/>
    </source>
</evidence>
<feature type="region of interest" description="Disordered" evidence="1">
    <location>
        <begin position="1"/>
        <end position="44"/>
    </location>
</feature>
<feature type="compositionally biased region" description="Basic residues" evidence="1">
    <location>
        <begin position="633"/>
        <end position="647"/>
    </location>
</feature>
<dbReference type="EMBL" id="KB469299">
    <property type="protein sequence ID" value="EPQ57181.1"/>
    <property type="molecule type" value="Genomic_DNA"/>
</dbReference>
<dbReference type="AlphaFoldDB" id="S7QB68"/>
<dbReference type="STRING" id="670483.S7QB68"/>
<name>S7QB68_GLOTA</name>